<reference evidence="5 6" key="1">
    <citation type="submission" date="2019-06" db="EMBL/GenBank/DDBJ databases">
        <title>Sequencing the genomes of 1000 actinobacteria strains.</title>
        <authorList>
            <person name="Klenk H.-P."/>
        </authorList>
    </citation>
    <scope>NUCLEOTIDE SEQUENCE [LARGE SCALE GENOMIC DNA]</scope>
    <source>
        <strain evidence="5 6">DSM 41649</strain>
    </source>
</reference>
<evidence type="ECO:0000256" key="2">
    <source>
        <dbReference type="ARBA" id="ARBA00022801"/>
    </source>
</evidence>
<protein>
    <submittedName>
        <fullName evidence="5">ADP-ribose pyrophosphatase YjhB (NUDIX family)</fullName>
    </submittedName>
</protein>
<proteinExistence type="predicted"/>
<dbReference type="GO" id="GO:0016787">
    <property type="term" value="F:hydrolase activity"/>
    <property type="evidence" value="ECO:0007669"/>
    <property type="project" value="UniProtKB-KW"/>
</dbReference>
<keyword evidence="2" id="KW-0378">Hydrolase</keyword>
<dbReference type="Gene3D" id="3.90.79.10">
    <property type="entry name" value="Nucleoside Triphosphate Pyrophosphohydrolase"/>
    <property type="match status" value="1"/>
</dbReference>
<organism evidence="5 6">
    <name type="scientific">Kitasatospora atroaurantiaca</name>
    <dbReference type="NCBI Taxonomy" id="285545"/>
    <lineage>
        <taxon>Bacteria</taxon>
        <taxon>Bacillati</taxon>
        <taxon>Actinomycetota</taxon>
        <taxon>Actinomycetes</taxon>
        <taxon>Kitasatosporales</taxon>
        <taxon>Streptomycetaceae</taxon>
        <taxon>Kitasatospora</taxon>
    </lineage>
</organism>
<dbReference type="AlphaFoldDB" id="A0A561ERV0"/>
<evidence type="ECO:0000313" key="5">
    <source>
        <dbReference type="EMBL" id="TWE18340.1"/>
    </source>
</evidence>
<dbReference type="Proteomes" id="UP000318416">
    <property type="component" value="Unassembled WGS sequence"/>
</dbReference>
<gene>
    <name evidence="5" type="ORF">FB465_3407</name>
</gene>
<comment type="caution">
    <text evidence="5">The sequence shown here is derived from an EMBL/GenBank/DDBJ whole genome shotgun (WGS) entry which is preliminary data.</text>
</comment>
<evidence type="ECO:0000313" key="6">
    <source>
        <dbReference type="Proteomes" id="UP000318416"/>
    </source>
</evidence>
<dbReference type="InterPro" id="IPR000086">
    <property type="entry name" value="NUDIX_hydrolase_dom"/>
</dbReference>
<evidence type="ECO:0000259" key="4">
    <source>
        <dbReference type="PROSITE" id="PS51462"/>
    </source>
</evidence>
<dbReference type="Pfam" id="PF00293">
    <property type="entry name" value="NUDIX"/>
    <property type="match status" value="1"/>
</dbReference>
<keyword evidence="6" id="KW-1185">Reference proteome</keyword>
<accession>A0A561ERV0</accession>
<comment type="cofactor">
    <cofactor evidence="1">
        <name>Mg(2+)</name>
        <dbReference type="ChEBI" id="CHEBI:18420"/>
    </cofactor>
</comment>
<evidence type="ECO:0000256" key="3">
    <source>
        <dbReference type="ARBA" id="ARBA00022842"/>
    </source>
</evidence>
<dbReference type="PANTHER" id="PTHR43046:SF12">
    <property type="entry name" value="GDP-MANNOSE MANNOSYL HYDROLASE"/>
    <property type="match status" value="1"/>
</dbReference>
<keyword evidence="3" id="KW-0460">Magnesium</keyword>
<evidence type="ECO:0000256" key="1">
    <source>
        <dbReference type="ARBA" id="ARBA00001946"/>
    </source>
</evidence>
<dbReference type="PANTHER" id="PTHR43046">
    <property type="entry name" value="GDP-MANNOSE MANNOSYL HYDROLASE"/>
    <property type="match status" value="1"/>
</dbReference>
<dbReference type="SUPFAM" id="SSF55811">
    <property type="entry name" value="Nudix"/>
    <property type="match status" value="1"/>
</dbReference>
<feature type="domain" description="Nudix hydrolase" evidence="4">
    <location>
        <begin position="12"/>
        <end position="140"/>
    </location>
</feature>
<dbReference type="InterPro" id="IPR015797">
    <property type="entry name" value="NUDIX_hydrolase-like_dom_sf"/>
</dbReference>
<sequence length="157" mass="17339">MHPNPLMPNPPARRVGGVVIAFNEAGDVLMVDPNYKDGWILPGGSAEKDEAPNEAAARHLLIETGLVLDLWELVAVDYAPVGEYPEGLNFVFNGGILKARQVDRIKTGEHLNGHRFVPMTELHEYAQPYQRQRIGQAWEARRDGKGLPLLIKGEPVG</sequence>
<name>A0A561ERV0_9ACTN</name>
<dbReference type="EMBL" id="VIVR01000001">
    <property type="protein sequence ID" value="TWE18340.1"/>
    <property type="molecule type" value="Genomic_DNA"/>
</dbReference>
<dbReference type="PROSITE" id="PS51462">
    <property type="entry name" value="NUDIX"/>
    <property type="match status" value="1"/>
</dbReference>